<accession>A0A376H0R9</accession>
<dbReference type="Gene3D" id="3.40.30.10">
    <property type="entry name" value="Glutaredoxin"/>
    <property type="match status" value="1"/>
</dbReference>
<protein>
    <submittedName>
        <fullName evidence="2">Dithiol-disulfide isomerase</fullName>
        <ecNumber evidence="2">5.3.4.1</ecNumber>
    </submittedName>
    <submittedName>
        <fullName evidence="1">DsbA family protein</fullName>
    </submittedName>
</protein>
<dbReference type="OrthoDB" id="2156137at2"/>
<keyword evidence="3" id="KW-1185">Reference proteome</keyword>
<dbReference type="AlphaFoldDB" id="A0A376H0R9"/>
<evidence type="ECO:0000313" key="1">
    <source>
        <dbReference type="EMBL" id="MDT2689393.1"/>
    </source>
</evidence>
<dbReference type="SUPFAM" id="SSF52833">
    <property type="entry name" value="Thioredoxin-like"/>
    <property type="match status" value="1"/>
</dbReference>
<sequence length="218" mass="25179">MIEIYLFVNPIGPICYQSELTLLDALSDQRKKIQLHILPIMNLHTVGISMDYLSMDRSDLGLRNQQTSQIYEASLDYKAAQLQGRKIARDFLLKLQCQVGVNKEPYSFELVKQIFAETNGDLDMFLEDRESDLIKQNFASDQSVAREMGITMSPSAVVYNFGCERDYGVLLEGMEALRNIPHLCRTDQENYRLFYQKKDIRDADVPRIDSLNRRLVLL</sequence>
<dbReference type="EC" id="5.3.4.1" evidence="2"/>
<keyword evidence="2" id="KW-0413">Isomerase</keyword>
<dbReference type="Proteomes" id="UP000254807">
    <property type="component" value="Unassembled WGS sequence"/>
</dbReference>
<dbReference type="InterPro" id="IPR036249">
    <property type="entry name" value="Thioredoxin-like_sf"/>
</dbReference>
<evidence type="ECO:0000313" key="3">
    <source>
        <dbReference type="Proteomes" id="UP000254807"/>
    </source>
</evidence>
<dbReference type="RefSeq" id="WP_060815546.1">
    <property type="nucleotide sequence ID" value="NZ_JAJGOJ010000004.1"/>
</dbReference>
<dbReference type="GO" id="GO:0003756">
    <property type="term" value="F:protein disulfide isomerase activity"/>
    <property type="evidence" value="ECO:0007669"/>
    <property type="project" value="UniProtKB-EC"/>
</dbReference>
<reference evidence="2 3" key="1">
    <citation type="submission" date="2018-06" db="EMBL/GenBank/DDBJ databases">
        <authorList>
            <consortium name="Pathogen Informatics"/>
            <person name="Doyle S."/>
        </authorList>
    </citation>
    <scope>NUCLEOTIDE SEQUENCE [LARGE SCALE GENOMIC DNA]</scope>
    <source>
        <strain evidence="2 3">NCTC12360</strain>
    </source>
</reference>
<dbReference type="Pfam" id="PF13743">
    <property type="entry name" value="Thioredoxin_5"/>
    <property type="match status" value="1"/>
</dbReference>
<name>A0A376H0R9_ENTGA</name>
<dbReference type="EMBL" id="UFYW01000001">
    <property type="protein sequence ID" value="STD82744.1"/>
    <property type="molecule type" value="Genomic_DNA"/>
</dbReference>
<proteinExistence type="predicted"/>
<reference evidence="1" key="2">
    <citation type="submission" date="2023-03" db="EMBL/GenBank/DDBJ databases">
        <authorList>
            <person name="Shen W."/>
            <person name="Cai J."/>
        </authorList>
    </citation>
    <scope>NUCLEOTIDE SEQUENCE</scope>
    <source>
        <strain evidence="1">K69-2</strain>
    </source>
</reference>
<organism evidence="2 3">
    <name type="scientific">Enterococcus gallinarum</name>
    <dbReference type="NCBI Taxonomy" id="1353"/>
    <lineage>
        <taxon>Bacteria</taxon>
        <taxon>Bacillati</taxon>
        <taxon>Bacillota</taxon>
        <taxon>Bacilli</taxon>
        <taxon>Lactobacillales</taxon>
        <taxon>Enterococcaceae</taxon>
        <taxon>Enterococcus</taxon>
    </lineage>
</organism>
<gene>
    <name evidence="2" type="ORF">NCTC12360_01180</name>
    <name evidence="1" type="ORF">P7E30_04100</name>
</gene>
<dbReference type="EMBL" id="JARPZN010000002">
    <property type="protein sequence ID" value="MDT2689393.1"/>
    <property type="molecule type" value="Genomic_DNA"/>
</dbReference>
<dbReference type="Proteomes" id="UP001183682">
    <property type="component" value="Unassembled WGS sequence"/>
</dbReference>
<evidence type="ECO:0000313" key="2">
    <source>
        <dbReference type="EMBL" id="STD82744.1"/>
    </source>
</evidence>